<feature type="domain" description="Glyoxalase/fosfomycin resistance/dioxygenase" evidence="1">
    <location>
        <begin position="59"/>
        <end position="104"/>
    </location>
</feature>
<evidence type="ECO:0000313" key="2">
    <source>
        <dbReference type="EMBL" id="NBD28174.1"/>
    </source>
</evidence>
<comment type="caution">
    <text evidence="2">The sequence shown here is derived from an EMBL/GenBank/DDBJ whole genome shotgun (WGS) entry which is preliminary data.</text>
</comment>
<dbReference type="EMBL" id="JAAAMV010000036">
    <property type="protein sequence ID" value="NBD28174.1"/>
    <property type="molecule type" value="Genomic_DNA"/>
</dbReference>
<protein>
    <recommendedName>
        <fullName evidence="1">Glyoxalase/fosfomycin resistance/dioxygenase domain-containing protein</fullName>
    </recommendedName>
</protein>
<gene>
    <name evidence="2" type="ORF">GT019_30275</name>
</gene>
<dbReference type="Proteomes" id="UP000665561">
    <property type="component" value="Unassembled WGS sequence"/>
</dbReference>
<dbReference type="InterPro" id="IPR004360">
    <property type="entry name" value="Glyas_Fos-R_dOase_dom"/>
</dbReference>
<evidence type="ECO:0000313" key="3">
    <source>
        <dbReference type="Proteomes" id="UP000665561"/>
    </source>
</evidence>
<sequence>MSEIKGNVPFYFNGDFGTGDTIKGWVAEFDINAVTGHQTNIRNEIAFYQGIFSGEAIIRFASEEKIRSAYEALAAGGKIVKPLREVPAGGLYAAVTDRNGIEWNLEYNG</sequence>
<keyword evidence="3" id="KW-1185">Reference proteome</keyword>
<dbReference type="InterPro" id="IPR029068">
    <property type="entry name" value="Glyas_Bleomycin-R_OHBP_Dase"/>
</dbReference>
<name>A0ABW9XZX7_9BACL</name>
<proteinExistence type="predicted"/>
<dbReference type="Gene3D" id="3.30.720.110">
    <property type="match status" value="1"/>
</dbReference>
<reference evidence="2 3" key="1">
    <citation type="submission" date="2020-01" db="EMBL/GenBank/DDBJ databases">
        <title>Paenibacillus soybeanensis sp. nov. isolated from the nodules of soybean (Glycine max(L.) Merr).</title>
        <authorList>
            <person name="Wang H."/>
        </authorList>
    </citation>
    <scope>NUCLEOTIDE SEQUENCE [LARGE SCALE GENOMIC DNA]</scope>
    <source>
        <strain evidence="2 3">T1</strain>
    </source>
</reference>
<evidence type="ECO:0000259" key="1">
    <source>
        <dbReference type="Pfam" id="PF00903"/>
    </source>
</evidence>
<accession>A0ABW9XZX7</accession>
<dbReference type="SUPFAM" id="SSF54593">
    <property type="entry name" value="Glyoxalase/Bleomycin resistance protein/Dihydroxybiphenyl dioxygenase"/>
    <property type="match status" value="1"/>
</dbReference>
<dbReference type="Pfam" id="PF00903">
    <property type="entry name" value="Glyoxalase"/>
    <property type="match status" value="1"/>
</dbReference>
<organism evidence="2 3">
    <name type="scientific">Paenibacillus glycinis</name>
    <dbReference type="NCBI Taxonomy" id="2697035"/>
    <lineage>
        <taxon>Bacteria</taxon>
        <taxon>Bacillati</taxon>
        <taxon>Bacillota</taxon>
        <taxon>Bacilli</taxon>
        <taxon>Bacillales</taxon>
        <taxon>Paenibacillaceae</taxon>
        <taxon>Paenibacillus</taxon>
    </lineage>
</organism>
<dbReference type="RefSeq" id="WP_161747189.1">
    <property type="nucleotide sequence ID" value="NZ_JAAAMV010000036.1"/>
</dbReference>